<reference evidence="2 3" key="1">
    <citation type="submission" date="2020-04" db="EMBL/GenBank/DDBJ databases">
        <title>Salinimonas sp. HHU 13199.</title>
        <authorList>
            <person name="Cui X."/>
            <person name="Zhang D."/>
        </authorList>
    </citation>
    <scope>NUCLEOTIDE SEQUENCE [LARGE SCALE GENOMIC DNA]</scope>
    <source>
        <strain evidence="2 3">HHU 13199</strain>
    </source>
</reference>
<dbReference type="InterPro" id="IPR036398">
    <property type="entry name" value="CA_dom_sf"/>
</dbReference>
<comment type="caution">
    <text evidence="2">The sequence shown here is derived from an EMBL/GenBank/DDBJ whole genome shotgun (WGS) entry which is preliminary data.</text>
</comment>
<keyword evidence="1" id="KW-0732">Signal</keyword>
<organism evidence="2 3">
    <name type="scientific">Salinimonas profundi</name>
    <dbReference type="NCBI Taxonomy" id="2729140"/>
    <lineage>
        <taxon>Bacteria</taxon>
        <taxon>Pseudomonadati</taxon>
        <taxon>Pseudomonadota</taxon>
        <taxon>Gammaproteobacteria</taxon>
        <taxon>Alteromonadales</taxon>
        <taxon>Alteromonadaceae</taxon>
        <taxon>Alteromonas/Salinimonas group</taxon>
        <taxon>Salinimonas</taxon>
    </lineage>
</organism>
<proteinExistence type="predicted"/>
<accession>A0ABR8LHF1</accession>
<evidence type="ECO:0000313" key="3">
    <source>
        <dbReference type="Proteomes" id="UP000624419"/>
    </source>
</evidence>
<keyword evidence="3" id="KW-1185">Reference proteome</keyword>
<evidence type="ECO:0000313" key="2">
    <source>
        <dbReference type="EMBL" id="MBD3584948.1"/>
    </source>
</evidence>
<sequence>MKTLSALTSIMVISTLATTVDSAQAISSDGALATQSSSVYGPEGTDYGPQSPRNIDQLYGSNKRVFSAAPNRTSMNLCNIHFHASAEHQGGEFTTPAGDRWQDGFGYSGSLTDSQLKPFTQNVCPVSGKSLKPGDTIELHYVYSTANVDPGATLSSCLSDNVANPQLRVEAQVLVLVNDNKAADFKTLTEVRQINGYDQAVNIPTNTGKPVEYLGSTTGPSYNEQSSPVKVSWSVRPEVIYTDIATVGQWCQDNPFQEKGAHGVRKLVTKPEYLSAAN</sequence>
<dbReference type="EMBL" id="JABBXD010000001">
    <property type="protein sequence ID" value="MBD3584948.1"/>
    <property type="molecule type" value="Genomic_DNA"/>
</dbReference>
<dbReference type="InterPro" id="IPR018883">
    <property type="entry name" value="Delta_CA"/>
</dbReference>
<evidence type="ECO:0008006" key="4">
    <source>
        <dbReference type="Google" id="ProtNLM"/>
    </source>
</evidence>
<feature type="chain" id="PRO_5045479324" description="Cadmium carbonic anhydrase" evidence="1">
    <location>
        <begin position="20"/>
        <end position="278"/>
    </location>
</feature>
<protein>
    <recommendedName>
        <fullName evidence="4">Cadmium carbonic anhydrase</fullName>
    </recommendedName>
</protein>
<gene>
    <name evidence="2" type="ORF">HHX48_04250</name>
</gene>
<dbReference type="Pfam" id="PF10563">
    <property type="entry name" value="CA_like"/>
    <property type="match status" value="1"/>
</dbReference>
<evidence type="ECO:0000256" key="1">
    <source>
        <dbReference type="SAM" id="SignalP"/>
    </source>
</evidence>
<name>A0ABR8LHF1_9ALTE</name>
<dbReference type="SUPFAM" id="SSF51069">
    <property type="entry name" value="Carbonic anhydrase"/>
    <property type="match status" value="1"/>
</dbReference>
<dbReference type="RefSeq" id="WP_191022481.1">
    <property type="nucleotide sequence ID" value="NZ_JABBXD010000001.1"/>
</dbReference>
<dbReference type="Proteomes" id="UP000624419">
    <property type="component" value="Unassembled WGS sequence"/>
</dbReference>
<feature type="signal peptide" evidence="1">
    <location>
        <begin position="1"/>
        <end position="19"/>
    </location>
</feature>